<dbReference type="Gene3D" id="3.40.50.150">
    <property type="entry name" value="Vaccinia Virus protein VP39"/>
    <property type="match status" value="1"/>
</dbReference>
<name>A0A383AYK9_9ZZZZ</name>
<organism evidence="1">
    <name type="scientific">marine metagenome</name>
    <dbReference type="NCBI Taxonomy" id="408172"/>
    <lineage>
        <taxon>unclassified sequences</taxon>
        <taxon>metagenomes</taxon>
        <taxon>ecological metagenomes</taxon>
    </lineage>
</organism>
<reference evidence="1" key="1">
    <citation type="submission" date="2018-05" db="EMBL/GenBank/DDBJ databases">
        <authorList>
            <person name="Lanie J.A."/>
            <person name="Ng W.-L."/>
            <person name="Kazmierczak K.M."/>
            <person name="Andrzejewski T.M."/>
            <person name="Davidsen T.M."/>
            <person name="Wayne K.J."/>
            <person name="Tettelin H."/>
            <person name="Glass J.I."/>
            <person name="Rusch D."/>
            <person name="Podicherti R."/>
            <person name="Tsui H.-C.T."/>
            <person name="Winkler M.E."/>
        </authorList>
    </citation>
    <scope>NUCLEOTIDE SEQUENCE</scope>
</reference>
<dbReference type="CDD" id="cd02440">
    <property type="entry name" value="AdoMet_MTases"/>
    <property type="match status" value="1"/>
</dbReference>
<dbReference type="AlphaFoldDB" id="A0A383AYK9"/>
<sequence>SARANNKNLEIHNADLLTADPGTAFDVIVIEGSYHYLDQLPILNKCREVIRSDGDVYLFGEYLDDDSAIQQSRLANLSSFKQLSDRLGYELILEQDLTLEVQSALPMLSALLQQQGPLLIQRKLATHQGFAELKENLQLVADEFNSGRRAYRLFHLTKVANPTGEYINAEYGGIATFQPDEVAELFEKSFNKGWDAELWHWKYTLGNGKCIVARQHRGGEIVSHYGGVPREIYYFGKASVAIQPCDVMV</sequence>
<dbReference type="InterPro" id="IPR029063">
    <property type="entry name" value="SAM-dependent_MTases_sf"/>
</dbReference>
<dbReference type="SUPFAM" id="SSF53335">
    <property type="entry name" value="S-adenosyl-L-methionine-dependent methyltransferases"/>
    <property type="match status" value="1"/>
</dbReference>
<evidence type="ECO:0008006" key="2">
    <source>
        <dbReference type="Google" id="ProtNLM"/>
    </source>
</evidence>
<feature type="non-terminal residue" evidence="1">
    <location>
        <position position="1"/>
    </location>
</feature>
<evidence type="ECO:0000313" key="1">
    <source>
        <dbReference type="EMBL" id="SVE12792.1"/>
    </source>
</evidence>
<dbReference type="EMBL" id="UINC01195979">
    <property type="protein sequence ID" value="SVE12792.1"/>
    <property type="molecule type" value="Genomic_DNA"/>
</dbReference>
<gene>
    <name evidence="1" type="ORF">METZ01_LOCUS465646</name>
</gene>
<feature type="non-terminal residue" evidence="1">
    <location>
        <position position="249"/>
    </location>
</feature>
<proteinExistence type="predicted"/>
<accession>A0A383AYK9</accession>
<protein>
    <recommendedName>
        <fullName evidence="2">Methyltransferase type 11 domain-containing protein</fullName>
    </recommendedName>
</protein>